<protein>
    <submittedName>
        <fullName evidence="1">Uncharacterized protein</fullName>
    </submittedName>
</protein>
<dbReference type="AlphaFoldDB" id="A0A6D2C4W0"/>
<comment type="caution">
    <text evidence="1">The sequence shown here is derived from an EMBL/GenBank/DDBJ whole genome shotgun (WGS) entry which is preliminary data.</text>
</comment>
<sequence length="71" mass="8062">MPTCQIWQIFLIKESIMTIRDAAHARELAQKAKALKATHNQADKAEFEKIKTALLSQGYGALVREYGIESW</sequence>
<organism evidence="1 2">
    <name type="scientific">Helicobacter bilis</name>
    <dbReference type="NCBI Taxonomy" id="37372"/>
    <lineage>
        <taxon>Bacteria</taxon>
        <taxon>Pseudomonadati</taxon>
        <taxon>Campylobacterota</taxon>
        <taxon>Epsilonproteobacteria</taxon>
        <taxon>Campylobacterales</taxon>
        <taxon>Helicobacteraceae</taxon>
        <taxon>Helicobacter</taxon>
    </lineage>
</organism>
<proteinExistence type="predicted"/>
<dbReference type="EMBL" id="JRPH02000023">
    <property type="protein sequence ID" value="TLE03926.1"/>
    <property type="molecule type" value="Genomic_DNA"/>
</dbReference>
<name>A0A6D2C4W0_9HELI</name>
<reference evidence="1 2" key="1">
    <citation type="journal article" date="2014" name="Genome Announc.">
        <title>Draft genome sequences of eight enterohepatic helicobacter species isolated from both laboratory and wild rodents.</title>
        <authorList>
            <person name="Sheh A."/>
            <person name="Shen Z."/>
            <person name="Fox J.G."/>
        </authorList>
    </citation>
    <scope>NUCLEOTIDE SEQUENCE [LARGE SCALE GENOMIC DNA]</scope>
    <source>
        <strain evidence="1 2">Missouri</strain>
    </source>
</reference>
<evidence type="ECO:0000313" key="2">
    <source>
        <dbReference type="Proteomes" id="UP000029870"/>
    </source>
</evidence>
<evidence type="ECO:0000313" key="1">
    <source>
        <dbReference type="EMBL" id="TLE03926.1"/>
    </source>
</evidence>
<accession>A0A6D2C4W0</accession>
<dbReference type="Proteomes" id="UP000029870">
    <property type="component" value="Unassembled WGS sequence"/>
</dbReference>
<gene>
    <name evidence="1" type="ORF">LS77_007810</name>
</gene>